<organism evidence="2 3">
    <name type="scientific">Moritella viscosa</name>
    <dbReference type="NCBI Taxonomy" id="80854"/>
    <lineage>
        <taxon>Bacteria</taxon>
        <taxon>Pseudomonadati</taxon>
        <taxon>Pseudomonadota</taxon>
        <taxon>Gammaproteobacteria</taxon>
        <taxon>Alteromonadales</taxon>
        <taxon>Moritellaceae</taxon>
        <taxon>Moritella</taxon>
    </lineage>
</organism>
<proteinExistence type="predicted"/>
<feature type="transmembrane region" description="Helical" evidence="1">
    <location>
        <begin position="6"/>
        <end position="27"/>
    </location>
</feature>
<comment type="caution">
    <text evidence="2">The sequence shown here is derived from an EMBL/GenBank/DDBJ whole genome shotgun (WGS) entry which is preliminary data.</text>
</comment>
<keyword evidence="1" id="KW-0812">Transmembrane</keyword>
<evidence type="ECO:0000256" key="1">
    <source>
        <dbReference type="SAM" id="Phobius"/>
    </source>
</evidence>
<keyword evidence="3" id="KW-1185">Reference proteome</keyword>
<dbReference type="RefSeq" id="WP_045111010.1">
    <property type="nucleotide sequence ID" value="NZ_CAWQZC010000029.1"/>
</dbReference>
<dbReference type="GeneID" id="61296968"/>
<evidence type="ECO:0000313" key="2">
    <source>
        <dbReference type="EMBL" id="SGY96120.1"/>
    </source>
</evidence>
<dbReference type="InterPro" id="IPR031582">
    <property type="entry name" value="TadF"/>
</dbReference>
<reference evidence="2 3" key="1">
    <citation type="submission" date="2016-11" db="EMBL/GenBank/DDBJ databases">
        <authorList>
            <person name="Klemetsen T."/>
        </authorList>
    </citation>
    <scope>NUCLEOTIDE SEQUENCE [LARGE SCALE GENOMIC DNA]</scope>
    <source>
        <strain evidence="2">MT 2528</strain>
    </source>
</reference>
<name>A0ABY1HFM2_9GAMM</name>
<keyword evidence="1" id="KW-0472">Membrane</keyword>
<sequence length="171" mass="19334">MGANQRGVFAIEMAFVLFFIAALLVFTGDIAFKLFNRVALDRASYSLVNIMKERTRFYNKRFELNQQDINDIQVLASRLLTGKRPFGLRVNSLDNGVFKTFDGNISNAPVCRSDDALTPAYISELVPQNLAGKSFPLYQVTLCYQVDSWFDNFFGNQTQSYLQSTSVIVGR</sequence>
<dbReference type="Pfam" id="PF16964">
    <property type="entry name" value="TadF"/>
    <property type="match status" value="1"/>
</dbReference>
<evidence type="ECO:0000313" key="3">
    <source>
        <dbReference type="Proteomes" id="UP000182660"/>
    </source>
</evidence>
<evidence type="ECO:0008006" key="4">
    <source>
        <dbReference type="Google" id="ProtNLM"/>
    </source>
</evidence>
<dbReference type="Proteomes" id="UP000182660">
    <property type="component" value="Unassembled WGS sequence"/>
</dbReference>
<keyword evidence="1" id="KW-1133">Transmembrane helix</keyword>
<protein>
    <recommendedName>
        <fullName evidence="4">Membrane associated secretion system protein</fullName>
    </recommendedName>
</protein>
<gene>
    <name evidence="2" type="ORF">MT2528_3135</name>
</gene>
<accession>A0ABY1HFM2</accession>
<dbReference type="EMBL" id="FPLJ01000069">
    <property type="protein sequence ID" value="SGY96120.1"/>
    <property type="molecule type" value="Genomic_DNA"/>
</dbReference>